<evidence type="ECO:0000313" key="2">
    <source>
        <dbReference type="Proteomes" id="UP000602004"/>
    </source>
</evidence>
<accession>A0ABQ1NEQ9</accession>
<dbReference type="Proteomes" id="UP000602004">
    <property type="component" value="Unassembled WGS sequence"/>
</dbReference>
<evidence type="ECO:0000313" key="1">
    <source>
        <dbReference type="EMBL" id="GGC67292.1"/>
    </source>
</evidence>
<keyword evidence="2" id="KW-1185">Reference proteome</keyword>
<proteinExistence type="predicted"/>
<reference evidence="2" key="1">
    <citation type="journal article" date="2019" name="Int. J. Syst. Evol. Microbiol.">
        <title>The Global Catalogue of Microorganisms (GCM) 10K type strain sequencing project: providing services to taxonomists for standard genome sequencing and annotation.</title>
        <authorList>
            <consortium name="The Broad Institute Genomics Platform"/>
            <consortium name="The Broad Institute Genome Sequencing Center for Infectious Disease"/>
            <person name="Wu L."/>
            <person name="Ma J."/>
        </authorList>
    </citation>
    <scope>NUCLEOTIDE SEQUENCE [LARGE SCALE GENOMIC DNA]</scope>
    <source>
        <strain evidence="2">CGMCC 1.15103</strain>
    </source>
</reference>
<protein>
    <submittedName>
        <fullName evidence="1">Uncharacterized protein</fullName>
    </submittedName>
</protein>
<name>A0ABQ1NEQ9_9BURK</name>
<gene>
    <name evidence="1" type="ORF">GCM10011400_64010</name>
</gene>
<comment type="caution">
    <text evidence="1">The sequence shown here is derived from an EMBL/GenBank/DDBJ whole genome shotgun (WGS) entry which is preliminary data.</text>
</comment>
<sequence>MTLSGVIDLRVHAACVVCRCREMQPLLHAMEPSLDMTKMLDYRYIFDLSIKKTDQSMVATSGVWRGGLSVRDGVLSH</sequence>
<organism evidence="1 2">
    <name type="scientific">Paraburkholderia caffeinilytica</name>
    <dbReference type="NCBI Taxonomy" id="1761016"/>
    <lineage>
        <taxon>Bacteria</taxon>
        <taxon>Pseudomonadati</taxon>
        <taxon>Pseudomonadota</taxon>
        <taxon>Betaproteobacteria</taxon>
        <taxon>Burkholderiales</taxon>
        <taxon>Burkholderiaceae</taxon>
        <taxon>Paraburkholderia</taxon>
    </lineage>
</organism>
<dbReference type="EMBL" id="BMHL01000017">
    <property type="protein sequence ID" value="GGC67292.1"/>
    <property type="molecule type" value="Genomic_DNA"/>
</dbReference>